<organism evidence="2 3">
    <name type="scientific">Sphaerisporangium rhizosphaerae</name>
    <dbReference type="NCBI Taxonomy" id="2269375"/>
    <lineage>
        <taxon>Bacteria</taxon>
        <taxon>Bacillati</taxon>
        <taxon>Actinomycetota</taxon>
        <taxon>Actinomycetes</taxon>
        <taxon>Streptosporangiales</taxon>
        <taxon>Streptosporangiaceae</taxon>
        <taxon>Sphaerisporangium</taxon>
    </lineage>
</organism>
<name>A0ABW2NXS0_9ACTN</name>
<dbReference type="InterPro" id="IPR049244">
    <property type="entry name" value="DUF6879"/>
</dbReference>
<dbReference type="RefSeq" id="WP_380825019.1">
    <property type="nucleotide sequence ID" value="NZ_JBHTCG010000003.1"/>
</dbReference>
<reference evidence="3" key="1">
    <citation type="journal article" date="2019" name="Int. J. Syst. Evol. Microbiol.">
        <title>The Global Catalogue of Microorganisms (GCM) 10K type strain sequencing project: providing services to taxonomists for standard genome sequencing and annotation.</title>
        <authorList>
            <consortium name="The Broad Institute Genomics Platform"/>
            <consortium name="The Broad Institute Genome Sequencing Center for Infectious Disease"/>
            <person name="Wu L."/>
            <person name="Ma J."/>
        </authorList>
    </citation>
    <scope>NUCLEOTIDE SEQUENCE [LARGE SCALE GENOMIC DNA]</scope>
    <source>
        <strain evidence="3">CECT 7649</strain>
    </source>
</reference>
<comment type="caution">
    <text evidence="2">The sequence shown here is derived from an EMBL/GenBank/DDBJ whole genome shotgun (WGS) entry which is preliminary data.</text>
</comment>
<sequence>MATATWDDLFAQCRRSALHLEMRDGYGTASPGFRAWRDGVPFDRTAFDAPWVNLVRRTVARGVVIRRARLVSEPVSDYIRYEHSATPFANLAGGEQVRWLSRRRASDLALPGNDFWLFDERVVLFHFHSGSGEPAGHELCDDPSVVKFCLTAFERVWERGIDHAEYKPL</sequence>
<keyword evidence="3" id="KW-1185">Reference proteome</keyword>
<dbReference type="EMBL" id="JBHTCG010000003">
    <property type="protein sequence ID" value="MFC7381954.1"/>
    <property type="molecule type" value="Genomic_DNA"/>
</dbReference>
<evidence type="ECO:0000259" key="1">
    <source>
        <dbReference type="Pfam" id="PF21806"/>
    </source>
</evidence>
<protein>
    <submittedName>
        <fullName evidence="2">DUF6879 family protein</fullName>
    </submittedName>
</protein>
<dbReference type="Proteomes" id="UP001596496">
    <property type="component" value="Unassembled WGS sequence"/>
</dbReference>
<gene>
    <name evidence="2" type="ORF">ACFQSB_07030</name>
</gene>
<accession>A0ABW2NXS0</accession>
<evidence type="ECO:0000313" key="2">
    <source>
        <dbReference type="EMBL" id="MFC7381954.1"/>
    </source>
</evidence>
<evidence type="ECO:0000313" key="3">
    <source>
        <dbReference type="Proteomes" id="UP001596496"/>
    </source>
</evidence>
<feature type="domain" description="DUF6879" evidence="1">
    <location>
        <begin position="5"/>
        <end position="167"/>
    </location>
</feature>
<proteinExistence type="predicted"/>
<dbReference type="Pfam" id="PF21806">
    <property type="entry name" value="DUF6879"/>
    <property type="match status" value="1"/>
</dbReference>